<dbReference type="GeneID" id="20803756"/>
<dbReference type="VEuPathDB" id="FungiDB:H257_01760"/>
<dbReference type="RefSeq" id="XP_009823424.1">
    <property type="nucleotide sequence ID" value="XM_009825122.1"/>
</dbReference>
<reference evidence="1" key="1">
    <citation type="submission" date="2013-12" db="EMBL/GenBank/DDBJ databases">
        <title>The Genome Sequence of Aphanomyces astaci APO3.</title>
        <authorList>
            <consortium name="The Broad Institute Genomics Platform"/>
            <person name="Russ C."/>
            <person name="Tyler B."/>
            <person name="van West P."/>
            <person name="Dieguez-Uribeondo J."/>
            <person name="Young S.K."/>
            <person name="Zeng Q."/>
            <person name="Gargeya S."/>
            <person name="Fitzgerald M."/>
            <person name="Abouelleil A."/>
            <person name="Alvarado L."/>
            <person name="Chapman S.B."/>
            <person name="Gainer-Dewar J."/>
            <person name="Goldberg J."/>
            <person name="Griggs A."/>
            <person name="Gujja S."/>
            <person name="Hansen M."/>
            <person name="Howarth C."/>
            <person name="Imamovic A."/>
            <person name="Ireland A."/>
            <person name="Larimer J."/>
            <person name="McCowan C."/>
            <person name="Murphy C."/>
            <person name="Pearson M."/>
            <person name="Poon T.W."/>
            <person name="Priest M."/>
            <person name="Roberts A."/>
            <person name="Saif S."/>
            <person name="Shea T."/>
            <person name="Sykes S."/>
            <person name="Wortman J."/>
            <person name="Nusbaum C."/>
            <person name="Birren B."/>
        </authorList>
    </citation>
    <scope>NUCLEOTIDE SEQUENCE [LARGE SCALE GENOMIC DNA]</scope>
    <source>
        <strain evidence="1">APO3</strain>
    </source>
</reference>
<sequence length="146" mass="16424">MAWLMRVESSTERAPPHSIGVRGTPHLYVYVSLLAHSYQLWGNSLRSVAKTASWRRSQRDPDFVRPSSRRHRTAVPSHEEAMIRDGIRLCLPPRAIALCMYKISPDSTGRFVLDTHPSHAHVVVAARLFGHGFKFNLVILGKSSPT</sequence>
<dbReference type="EMBL" id="KI913116">
    <property type="protein sequence ID" value="ETV86625.1"/>
    <property type="molecule type" value="Genomic_DNA"/>
</dbReference>
<evidence type="ECO:0000313" key="1">
    <source>
        <dbReference type="EMBL" id="ETV86625.1"/>
    </source>
</evidence>
<dbReference type="InterPro" id="IPR036188">
    <property type="entry name" value="FAD/NAD-bd_sf"/>
</dbReference>
<gene>
    <name evidence="1" type="ORF">H257_01760</name>
</gene>
<organism evidence="1">
    <name type="scientific">Aphanomyces astaci</name>
    <name type="common">Crayfish plague agent</name>
    <dbReference type="NCBI Taxonomy" id="112090"/>
    <lineage>
        <taxon>Eukaryota</taxon>
        <taxon>Sar</taxon>
        <taxon>Stramenopiles</taxon>
        <taxon>Oomycota</taxon>
        <taxon>Saprolegniomycetes</taxon>
        <taxon>Saprolegniales</taxon>
        <taxon>Verrucalvaceae</taxon>
        <taxon>Aphanomyces</taxon>
    </lineage>
</organism>
<dbReference type="STRING" id="112090.W4H3Q9"/>
<protein>
    <submittedName>
        <fullName evidence="1">Uncharacterized protein</fullName>
    </submittedName>
</protein>
<proteinExistence type="predicted"/>
<accession>W4H3Q9</accession>
<dbReference type="Gene3D" id="3.30.9.10">
    <property type="entry name" value="D-Amino Acid Oxidase, subunit A, domain 2"/>
    <property type="match status" value="1"/>
</dbReference>
<dbReference type="OrthoDB" id="424974at2759"/>
<dbReference type="AlphaFoldDB" id="W4H3Q9"/>
<dbReference type="Gene3D" id="3.50.50.60">
    <property type="entry name" value="FAD/NAD(P)-binding domain"/>
    <property type="match status" value="1"/>
</dbReference>
<name>W4H3Q9_APHAT</name>